<evidence type="ECO:0000313" key="1">
    <source>
        <dbReference type="EMBL" id="SJZ91514.1"/>
    </source>
</evidence>
<protein>
    <recommendedName>
        <fullName evidence="3">Protein phosphatase 2C</fullName>
    </recommendedName>
</protein>
<dbReference type="RefSeq" id="WP_078707571.1">
    <property type="nucleotide sequence ID" value="NZ_FUXL01000004.1"/>
</dbReference>
<dbReference type="EMBL" id="FUXL01000004">
    <property type="protein sequence ID" value="SJZ91514.1"/>
    <property type="molecule type" value="Genomic_DNA"/>
</dbReference>
<name>A0A1T4PIY9_9HYPH</name>
<organism evidence="1 2">
    <name type="scientific">Consotaella salsifontis</name>
    <dbReference type="NCBI Taxonomy" id="1365950"/>
    <lineage>
        <taxon>Bacteria</taxon>
        <taxon>Pseudomonadati</taxon>
        <taxon>Pseudomonadota</taxon>
        <taxon>Alphaproteobacteria</taxon>
        <taxon>Hyphomicrobiales</taxon>
        <taxon>Aurantimonadaceae</taxon>
        <taxon>Consotaella</taxon>
    </lineage>
</organism>
<dbReference type="STRING" id="1365950.SAMN05428963_10412"/>
<sequence>MRIDCLSVPKYLSSNRPGDDVPLVMPGRCYAVFDGATDVNGSTIAGVGSGRFAALECAAALASAMSTPPADRPLPGGLVAMLNRRLKDALERESERQGKPVGASTTLVMMEDMGETYRFTLVGDSGLRLNGTEVFQHLKPVDDIMSAGRVALFHHLKARGMEAPELEQRSRQGVFHGFDAAIPELLSAAEAEELIARTREMLAPTFDPALSEHIEPMLRAGIPKGQYRYSNDPRHPMGYAALDGGHSQGPGWLTFERPAETIHTVEIFSDGYLELPQETTLAAWEDVFARIEREDPGKTETHWGVKGSSAEQLFDDRTIIILSGL</sequence>
<reference evidence="1 2" key="1">
    <citation type="submission" date="2017-02" db="EMBL/GenBank/DDBJ databases">
        <authorList>
            <person name="Peterson S.W."/>
        </authorList>
    </citation>
    <scope>NUCLEOTIDE SEQUENCE [LARGE SCALE GENOMIC DNA]</scope>
    <source>
        <strain evidence="1 2">USBA 369</strain>
    </source>
</reference>
<accession>A0A1T4PIY9</accession>
<dbReference type="OrthoDB" id="8362855at2"/>
<evidence type="ECO:0008006" key="3">
    <source>
        <dbReference type="Google" id="ProtNLM"/>
    </source>
</evidence>
<proteinExistence type="predicted"/>
<evidence type="ECO:0000313" key="2">
    <source>
        <dbReference type="Proteomes" id="UP000190135"/>
    </source>
</evidence>
<dbReference type="AlphaFoldDB" id="A0A1T4PIY9"/>
<keyword evidence="2" id="KW-1185">Reference proteome</keyword>
<dbReference type="Proteomes" id="UP000190135">
    <property type="component" value="Unassembled WGS sequence"/>
</dbReference>
<gene>
    <name evidence="1" type="ORF">SAMN05428963_10412</name>
</gene>